<dbReference type="SMART" id="SM00530">
    <property type="entry name" value="HTH_XRE"/>
    <property type="match status" value="1"/>
</dbReference>
<dbReference type="Gene3D" id="1.10.260.40">
    <property type="entry name" value="lambda repressor-like DNA-binding domains"/>
    <property type="match status" value="1"/>
</dbReference>
<feature type="compositionally biased region" description="Pro residues" evidence="1">
    <location>
        <begin position="125"/>
        <end position="139"/>
    </location>
</feature>
<comment type="caution">
    <text evidence="3">The sequence shown here is derived from an EMBL/GenBank/DDBJ whole genome shotgun (WGS) entry which is preliminary data.</text>
</comment>
<dbReference type="CDD" id="cd00093">
    <property type="entry name" value="HTH_XRE"/>
    <property type="match status" value="1"/>
</dbReference>
<accession>A0A0D7CMI9</accession>
<sequence length="332" mass="36101">MCSEPCKRAARRKSLDPPDLSMPETDMDEAAEDLNRMVSDLLAAVQGRAPSAHLLHHLTVLKRMVTDTEAAVVRRGRVQGDTWDTLAAPAGLSSERLRKKWTEETLTRRLDNRRAARGRGASPLLPAPRPPADATPLPPAGTALRPPTHTPAQHLAGALTSLQRKTGRTLKDIAAASGVSASHVSRILSGQRLPSWPVAERLARTCDGNPEELRALWEAAQRPPDPEACTRPPAPHHHDDAKRRFHTALRALYLAADRPHLWAIRRAAGNTLGVNHIARALNGTDVPDWHTTTRLVAALQGRPADLRPLWNAAYRTPPPDAHGPHLPAGAFG</sequence>
<dbReference type="InterPro" id="IPR010982">
    <property type="entry name" value="Lambda_DNA-bd_dom_sf"/>
</dbReference>
<dbReference type="Proteomes" id="UP000032458">
    <property type="component" value="Unassembled WGS sequence"/>
</dbReference>
<dbReference type="EMBL" id="JRKI01000026">
    <property type="protein sequence ID" value="KIZ16657.1"/>
    <property type="molecule type" value="Genomic_DNA"/>
</dbReference>
<protein>
    <recommendedName>
        <fullName evidence="2">HTH cro/C1-type domain-containing protein</fullName>
    </recommendedName>
</protein>
<dbReference type="AlphaFoldDB" id="A0A0D7CMI9"/>
<dbReference type="InterPro" id="IPR001387">
    <property type="entry name" value="Cro/C1-type_HTH"/>
</dbReference>
<organism evidence="3 4">
    <name type="scientific">Streptomyces natalensis ATCC 27448</name>
    <dbReference type="NCBI Taxonomy" id="1240678"/>
    <lineage>
        <taxon>Bacteria</taxon>
        <taxon>Bacillati</taxon>
        <taxon>Actinomycetota</taxon>
        <taxon>Actinomycetes</taxon>
        <taxon>Kitasatosporales</taxon>
        <taxon>Streptomycetaceae</taxon>
        <taxon>Streptomyces</taxon>
    </lineage>
</organism>
<evidence type="ECO:0000313" key="3">
    <source>
        <dbReference type="EMBL" id="KIZ16657.1"/>
    </source>
</evidence>
<evidence type="ECO:0000313" key="4">
    <source>
        <dbReference type="Proteomes" id="UP000032458"/>
    </source>
</evidence>
<gene>
    <name evidence="3" type="ORF">SNA_16660</name>
</gene>
<reference evidence="3 4" key="1">
    <citation type="submission" date="2014-09" db="EMBL/GenBank/DDBJ databases">
        <title>Draft genome sequence of Streptomyces natalensis ATCC 27448, producer of the antifungal pimaricin.</title>
        <authorList>
            <person name="Mendes M.V."/>
            <person name="Beites T."/>
            <person name="Pires S."/>
            <person name="Santos C.L."/>
            <person name="Moradas-Ferreira P."/>
        </authorList>
    </citation>
    <scope>NUCLEOTIDE SEQUENCE [LARGE SCALE GENOMIC DNA]</scope>
    <source>
        <strain evidence="3 4">ATCC 27448</strain>
    </source>
</reference>
<feature type="region of interest" description="Disordered" evidence="1">
    <location>
        <begin position="108"/>
        <end position="151"/>
    </location>
</feature>
<dbReference type="SUPFAM" id="SSF47413">
    <property type="entry name" value="lambda repressor-like DNA-binding domains"/>
    <property type="match status" value="1"/>
</dbReference>
<evidence type="ECO:0000259" key="2">
    <source>
        <dbReference type="PROSITE" id="PS50943"/>
    </source>
</evidence>
<dbReference type="Pfam" id="PF13560">
    <property type="entry name" value="HTH_31"/>
    <property type="match status" value="1"/>
</dbReference>
<keyword evidence="4" id="KW-1185">Reference proteome</keyword>
<evidence type="ECO:0000256" key="1">
    <source>
        <dbReference type="SAM" id="MobiDB-lite"/>
    </source>
</evidence>
<feature type="region of interest" description="Disordered" evidence="1">
    <location>
        <begin position="1"/>
        <end position="24"/>
    </location>
</feature>
<name>A0A0D7CMI9_9ACTN</name>
<dbReference type="PATRIC" id="fig|1240678.4.peg.3504"/>
<proteinExistence type="predicted"/>
<dbReference type="PROSITE" id="PS50943">
    <property type="entry name" value="HTH_CROC1"/>
    <property type="match status" value="1"/>
</dbReference>
<feature type="domain" description="HTH cro/C1-type" evidence="2">
    <location>
        <begin position="167"/>
        <end position="213"/>
    </location>
</feature>
<dbReference type="GO" id="GO:0003677">
    <property type="term" value="F:DNA binding"/>
    <property type="evidence" value="ECO:0007669"/>
    <property type="project" value="InterPro"/>
</dbReference>